<keyword evidence="2" id="KW-1185">Reference proteome</keyword>
<comment type="caution">
    <text evidence="1">The sequence shown here is derived from an EMBL/GenBank/DDBJ whole genome shotgun (WGS) entry which is preliminary data.</text>
</comment>
<dbReference type="EMBL" id="BMAW01024172">
    <property type="protein sequence ID" value="GFT86745.1"/>
    <property type="molecule type" value="Genomic_DNA"/>
</dbReference>
<dbReference type="PANTHER" id="PTHR22955:SF65">
    <property type="entry name" value="INTEGRASE CATALYTIC DOMAIN-CONTAINING PROTEIN"/>
    <property type="match status" value="1"/>
</dbReference>
<name>A0A8X6U8Y2_NEPPI</name>
<dbReference type="OrthoDB" id="6431397at2759"/>
<protein>
    <recommendedName>
        <fullName evidence="3">Peptidase aspartic putative domain-containing protein</fullName>
    </recommendedName>
</protein>
<dbReference type="PANTHER" id="PTHR22955">
    <property type="entry name" value="RETROTRANSPOSON"/>
    <property type="match status" value="1"/>
</dbReference>
<evidence type="ECO:0000313" key="2">
    <source>
        <dbReference type="Proteomes" id="UP000887013"/>
    </source>
</evidence>
<dbReference type="Proteomes" id="UP000887013">
    <property type="component" value="Unassembled WGS sequence"/>
</dbReference>
<gene>
    <name evidence="1" type="primary">AVEN_144048_1</name>
    <name evidence="1" type="ORF">NPIL_182761</name>
</gene>
<proteinExistence type="predicted"/>
<accession>A0A8X6U8Y2</accession>
<dbReference type="AlphaFoldDB" id="A0A8X6U8Y2"/>
<organism evidence="1 2">
    <name type="scientific">Nephila pilipes</name>
    <name type="common">Giant wood spider</name>
    <name type="synonym">Nephila maculata</name>
    <dbReference type="NCBI Taxonomy" id="299642"/>
    <lineage>
        <taxon>Eukaryota</taxon>
        <taxon>Metazoa</taxon>
        <taxon>Ecdysozoa</taxon>
        <taxon>Arthropoda</taxon>
        <taxon>Chelicerata</taxon>
        <taxon>Arachnida</taxon>
        <taxon>Araneae</taxon>
        <taxon>Araneomorphae</taxon>
        <taxon>Entelegynae</taxon>
        <taxon>Araneoidea</taxon>
        <taxon>Nephilidae</taxon>
        <taxon>Nephila</taxon>
    </lineage>
</organism>
<reference evidence="1" key="1">
    <citation type="submission" date="2020-08" db="EMBL/GenBank/DDBJ databases">
        <title>Multicomponent nature underlies the extraordinary mechanical properties of spider dragline silk.</title>
        <authorList>
            <person name="Kono N."/>
            <person name="Nakamura H."/>
            <person name="Mori M."/>
            <person name="Yoshida Y."/>
            <person name="Ohtoshi R."/>
            <person name="Malay A.D."/>
            <person name="Moran D.A.P."/>
            <person name="Tomita M."/>
            <person name="Numata K."/>
            <person name="Arakawa K."/>
        </authorList>
    </citation>
    <scope>NUCLEOTIDE SEQUENCE</scope>
</reference>
<evidence type="ECO:0000313" key="1">
    <source>
        <dbReference type="EMBL" id="GFT86745.1"/>
    </source>
</evidence>
<sequence>MFPNIGSNKSDSPKQEVNDKIFIEKTIDSLHFRAMNEVILHTLVVNVHGIKKEHKARAIIDTGLQKSYILKSTAEDLSFNLQREEEFCHSLFGKTKTRIYKHKCHKIYLSSLDGNYICKLDALDNDVICNDISNVKNGSWIPELKTKTIFSLIFKKTQDPLRYFWVQMLPTDSSTVLKCITRREQWSVFFTNRISEIRKLTTSEDWFHISTDQNPVDILSRGCGPKQLQKRKWWQRPAGYRIRRTSGQSQL</sequence>
<evidence type="ECO:0008006" key="3">
    <source>
        <dbReference type="Google" id="ProtNLM"/>
    </source>
</evidence>